<feature type="region of interest" description="Disordered" evidence="1">
    <location>
        <begin position="1"/>
        <end position="60"/>
    </location>
</feature>
<comment type="caution">
    <text evidence="2">The sequence shown here is derived from an EMBL/GenBank/DDBJ whole genome shotgun (WGS) entry which is preliminary data.</text>
</comment>
<gene>
    <name evidence="2" type="ORF">EPI10_016781</name>
</gene>
<name>A0A5B6VP57_9ROSI</name>
<dbReference type="EMBL" id="SMMG02000006">
    <property type="protein sequence ID" value="KAA3471129.1"/>
    <property type="molecule type" value="Genomic_DNA"/>
</dbReference>
<proteinExistence type="predicted"/>
<feature type="compositionally biased region" description="Basic and acidic residues" evidence="1">
    <location>
        <begin position="21"/>
        <end position="50"/>
    </location>
</feature>
<reference evidence="3" key="1">
    <citation type="journal article" date="2019" name="Plant Biotechnol. J.">
        <title>Genome sequencing of the Australian wild diploid species Gossypium australe highlights disease resistance and delayed gland morphogenesis.</title>
        <authorList>
            <person name="Cai Y."/>
            <person name="Cai X."/>
            <person name="Wang Q."/>
            <person name="Wang P."/>
            <person name="Zhang Y."/>
            <person name="Cai C."/>
            <person name="Xu Y."/>
            <person name="Wang K."/>
            <person name="Zhou Z."/>
            <person name="Wang C."/>
            <person name="Geng S."/>
            <person name="Li B."/>
            <person name="Dong Q."/>
            <person name="Hou Y."/>
            <person name="Wang H."/>
            <person name="Ai P."/>
            <person name="Liu Z."/>
            <person name="Yi F."/>
            <person name="Sun M."/>
            <person name="An G."/>
            <person name="Cheng J."/>
            <person name="Zhang Y."/>
            <person name="Shi Q."/>
            <person name="Xie Y."/>
            <person name="Shi X."/>
            <person name="Chang Y."/>
            <person name="Huang F."/>
            <person name="Chen Y."/>
            <person name="Hong S."/>
            <person name="Mi L."/>
            <person name="Sun Q."/>
            <person name="Zhang L."/>
            <person name="Zhou B."/>
            <person name="Peng R."/>
            <person name="Zhang X."/>
            <person name="Liu F."/>
        </authorList>
    </citation>
    <scope>NUCLEOTIDE SEQUENCE [LARGE SCALE GENOMIC DNA]</scope>
    <source>
        <strain evidence="3">cv. PA1801</strain>
    </source>
</reference>
<dbReference type="AlphaFoldDB" id="A0A5B6VP57"/>
<dbReference type="Proteomes" id="UP000325315">
    <property type="component" value="Unassembled WGS sequence"/>
</dbReference>
<sequence>MRTEVKQENWHWIPSNTKNKSQRERNEHVKAIDAKTKSKKVAEPVDRELEPTEEPFPSWLEDKQKHDEAEFVIFLNIIKSLNVNLSLIELIEKFPKYAKYLKENMSRHRKLKT</sequence>
<evidence type="ECO:0000313" key="3">
    <source>
        <dbReference type="Proteomes" id="UP000325315"/>
    </source>
</evidence>
<evidence type="ECO:0000256" key="1">
    <source>
        <dbReference type="SAM" id="MobiDB-lite"/>
    </source>
</evidence>
<evidence type="ECO:0000313" key="2">
    <source>
        <dbReference type="EMBL" id="KAA3471129.1"/>
    </source>
</evidence>
<keyword evidence="3" id="KW-1185">Reference proteome</keyword>
<organism evidence="2 3">
    <name type="scientific">Gossypium australe</name>
    <dbReference type="NCBI Taxonomy" id="47621"/>
    <lineage>
        <taxon>Eukaryota</taxon>
        <taxon>Viridiplantae</taxon>
        <taxon>Streptophyta</taxon>
        <taxon>Embryophyta</taxon>
        <taxon>Tracheophyta</taxon>
        <taxon>Spermatophyta</taxon>
        <taxon>Magnoliopsida</taxon>
        <taxon>eudicotyledons</taxon>
        <taxon>Gunneridae</taxon>
        <taxon>Pentapetalae</taxon>
        <taxon>rosids</taxon>
        <taxon>malvids</taxon>
        <taxon>Malvales</taxon>
        <taxon>Malvaceae</taxon>
        <taxon>Malvoideae</taxon>
        <taxon>Gossypium</taxon>
    </lineage>
</organism>
<protein>
    <submittedName>
        <fullName evidence="2">Uncharacterized protein</fullName>
    </submittedName>
</protein>
<accession>A0A5B6VP57</accession>